<dbReference type="WBParaSite" id="jg9323">
    <property type="protein sequence ID" value="jg9323"/>
    <property type="gene ID" value="jg9323"/>
</dbReference>
<reference evidence="4" key="1">
    <citation type="submission" date="2022-11" db="UniProtKB">
        <authorList>
            <consortium name="WormBaseParasite"/>
        </authorList>
    </citation>
    <scope>IDENTIFICATION</scope>
</reference>
<sequence>MLECGLCQNTPAFFPCADDLEAHLASEHYDCLPYECEKCHFAKFPTEFAVIKHMEVDHRFQVFSFRCRITPEVMAKRKNCTTSSSCFDASPLAAKVESEESLQNNTNSIQTNGNNNDSPVLTPQTQLPMSTSNGRNKLAEARQQQMQQFAKLSSSSSSSPSITSKIPLIQKEVPERRQAMVAPTDELQSSDLNMSRGNITVTEAVEAFCNKMLKMEEQDSFDQDFMDQQQEDDEEEESSTGPQLLVNP</sequence>
<feature type="region of interest" description="Disordered" evidence="1">
    <location>
        <begin position="97"/>
        <end position="175"/>
    </location>
</feature>
<dbReference type="Proteomes" id="UP000887574">
    <property type="component" value="Unplaced"/>
</dbReference>
<feature type="compositionally biased region" description="Low complexity" evidence="1">
    <location>
        <begin position="103"/>
        <end position="116"/>
    </location>
</feature>
<feature type="compositionally biased region" description="Low complexity" evidence="1">
    <location>
        <begin position="151"/>
        <end position="168"/>
    </location>
</feature>
<protein>
    <submittedName>
        <fullName evidence="4">C2H2-type domain-containing protein</fullName>
    </submittedName>
</protein>
<evidence type="ECO:0000256" key="1">
    <source>
        <dbReference type="SAM" id="MobiDB-lite"/>
    </source>
</evidence>
<dbReference type="AlphaFoldDB" id="A0A915EU70"/>
<feature type="region of interest" description="Disordered" evidence="1">
    <location>
        <begin position="218"/>
        <end position="248"/>
    </location>
</feature>
<organism evidence="3 4">
    <name type="scientific">Ditylenchus dipsaci</name>
    <dbReference type="NCBI Taxonomy" id="166011"/>
    <lineage>
        <taxon>Eukaryota</taxon>
        <taxon>Metazoa</taxon>
        <taxon>Ecdysozoa</taxon>
        <taxon>Nematoda</taxon>
        <taxon>Chromadorea</taxon>
        <taxon>Rhabditida</taxon>
        <taxon>Tylenchina</taxon>
        <taxon>Tylenchomorpha</taxon>
        <taxon>Sphaerularioidea</taxon>
        <taxon>Anguinidae</taxon>
        <taxon>Anguininae</taxon>
        <taxon>Ditylenchus</taxon>
    </lineage>
</organism>
<feature type="compositionally biased region" description="Acidic residues" evidence="1">
    <location>
        <begin position="218"/>
        <end position="238"/>
    </location>
</feature>
<accession>A0A915EU70</accession>
<feature type="domain" description="C2H2-type" evidence="2">
    <location>
        <begin position="2"/>
        <end position="28"/>
    </location>
</feature>
<evidence type="ECO:0000313" key="3">
    <source>
        <dbReference type="Proteomes" id="UP000887574"/>
    </source>
</evidence>
<proteinExistence type="predicted"/>
<evidence type="ECO:0000313" key="4">
    <source>
        <dbReference type="WBParaSite" id="jg9323"/>
    </source>
</evidence>
<keyword evidence="3" id="KW-1185">Reference proteome</keyword>
<feature type="domain" description="C2H2-type" evidence="2">
    <location>
        <begin position="34"/>
        <end position="58"/>
    </location>
</feature>
<evidence type="ECO:0000259" key="2">
    <source>
        <dbReference type="SMART" id="SM00355"/>
    </source>
</evidence>
<dbReference type="InterPro" id="IPR013087">
    <property type="entry name" value="Znf_C2H2_type"/>
</dbReference>
<feature type="compositionally biased region" description="Polar residues" evidence="1">
    <location>
        <begin position="117"/>
        <end position="135"/>
    </location>
</feature>
<name>A0A915EU70_9BILA</name>
<dbReference type="SMART" id="SM00355">
    <property type="entry name" value="ZnF_C2H2"/>
    <property type="match status" value="2"/>
</dbReference>